<keyword evidence="2" id="KW-1185">Reference proteome</keyword>
<evidence type="ECO:0000313" key="2">
    <source>
        <dbReference type="Proteomes" id="UP000663828"/>
    </source>
</evidence>
<reference evidence="1" key="1">
    <citation type="submission" date="2021-02" db="EMBL/GenBank/DDBJ databases">
        <authorList>
            <person name="Nowell W R."/>
        </authorList>
    </citation>
    <scope>NUCLEOTIDE SEQUENCE</scope>
</reference>
<dbReference type="AlphaFoldDB" id="A0A816H3N9"/>
<sequence length="124" mass="14346">MVLEVRYGTSDGFVKGEMVRKVWYGTQEGSASEMRNLSHPSDVRKGLVSLIRNPTWFRKSVSKPLCALRNYGRFCTRNTKPKKFSIRAAEPFNGLAITARNLFSPQNLKKFFIYATEPFWWCQT</sequence>
<organism evidence="1 2">
    <name type="scientific">Adineta ricciae</name>
    <name type="common">Rotifer</name>
    <dbReference type="NCBI Taxonomy" id="249248"/>
    <lineage>
        <taxon>Eukaryota</taxon>
        <taxon>Metazoa</taxon>
        <taxon>Spiralia</taxon>
        <taxon>Gnathifera</taxon>
        <taxon>Rotifera</taxon>
        <taxon>Eurotatoria</taxon>
        <taxon>Bdelloidea</taxon>
        <taxon>Adinetida</taxon>
        <taxon>Adinetidae</taxon>
        <taxon>Adineta</taxon>
    </lineage>
</organism>
<comment type="caution">
    <text evidence="1">The sequence shown here is derived from an EMBL/GenBank/DDBJ whole genome shotgun (WGS) entry which is preliminary data.</text>
</comment>
<dbReference type="Proteomes" id="UP000663828">
    <property type="component" value="Unassembled WGS sequence"/>
</dbReference>
<accession>A0A816H3N9</accession>
<name>A0A816H3N9_ADIRI</name>
<evidence type="ECO:0000313" key="1">
    <source>
        <dbReference type="EMBL" id="CAF1682757.1"/>
    </source>
</evidence>
<gene>
    <name evidence="1" type="ORF">XAT740_LOCUS61005</name>
</gene>
<protein>
    <submittedName>
        <fullName evidence="1">Uncharacterized protein</fullName>
    </submittedName>
</protein>
<dbReference type="EMBL" id="CAJNOR010015619">
    <property type="protein sequence ID" value="CAF1682757.1"/>
    <property type="molecule type" value="Genomic_DNA"/>
</dbReference>
<proteinExistence type="predicted"/>